<proteinExistence type="predicted"/>
<organism evidence="4 5">
    <name type="scientific">Amaricoccus solimangrovi</name>
    <dbReference type="NCBI Taxonomy" id="2589815"/>
    <lineage>
        <taxon>Bacteria</taxon>
        <taxon>Pseudomonadati</taxon>
        <taxon>Pseudomonadota</taxon>
        <taxon>Alphaproteobacteria</taxon>
        <taxon>Rhodobacterales</taxon>
        <taxon>Paracoccaceae</taxon>
        <taxon>Amaricoccus</taxon>
    </lineage>
</organism>
<evidence type="ECO:0000259" key="3">
    <source>
        <dbReference type="PROSITE" id="PS50110"/>
    </source>
</evidence>
<dbReference type="SMART" id="SM00448">
    <property type="entry name" value="REC"/>
    <property type="match status" value="1"/>
</dbReference>
<dbReference type="PANTHER" id="PTHR44591">
    <property type="entry name" value="STRESS RESPONSE REGULATOR PROTEIN 1"/>
    <property type="match status" value="1"/>
</dbReference>
<sequence length="121" mass="13067">MRASPPVVLVVEDDPLLRLAAVDFVEDAGFAVLEAANAAEALAILESRFDIRVVFTDIDMPPGMDGLILAAVIQDRWPPVRVIVTSGHIQPPAASLPRGGVFFSKPYREDEVVAAMRRMAA</sequence>
<keyword evidence="5" id="KW-1185">Reference proteome</keyword>
<dbReference type="InterPro" id="IPR001789">
    <property type="entry name" value="Sig_transdc_resp-reg_receiver"/>
</dbReference>
<dbReference type="PROSITE" id="PS50110">
    <property type="entry name" value="RESPONSE_REGULATORY"/>
    <property type="match status" value="1"/>
</dbReference>
<dbReference type="PANTHER" id="PTHR44591:SF3">
    <property type="entry name" value="RESPONSE REGULATORY DOMAIN-CONTAINING PROTEIN"/>
    <property type="match status" value="1"/>
</dbReference>
<reference evidence="4 5" key="1">
    <citation type="submission" date="2019-06" db="EMBL/GenBank/DDBJ databases">
        <title>A novel bacterium of genus Amaricoccus, isolated from marine sediment.</title>
        <authorList>
            <person name="Huang H."/>
            <person name="Mo K."/>
            <person name="Hu Y."/>
        </authorList>
    </citation>
    <scope>NUCLEOTIDE SEQUENCE [LARGE SCALE GENOMIC DNA]</scope>
    <source>
        <strain evidence="4 5">HB172011</strain>
    </source>
</reference>
<accession>A0A501W8H8</accession>
<dbReference type="Gene3D" id="3.40.50.2300">
    <property type="match status" value="1"/>
</dbReference>
<evidence type="ECO:0000256" key="2">
    <source>
        <dbReference type="PROSITE-ProRule" id="PRU00169"/>
    </source>
</evidence>
<dbReference type="EMBL" id="VFRP01000056">
    <property type="protein sequence ID" value="TPE45658.1"/>
    <property type="molecule type" value="Genomic_DNA"/>
</dbReference>
<comment type="caution">
    <text evidence="4">The sequence shown here is derived from an EMBL/GenBank/DDBJ whole genome shotgun (WGS) entry which is preliminary data.</text>
</comment>
<name>A0A501W8H8_9RHOB</name>
<keyword evidence="1 2" id="KW-0597">Phosphoprotein</keyword>
<feature type="domain" description="Response regulatory" evidence="3">
    <location>
        <begin position="7"/>
        <end position="120"/>
    </location>
</feature>
<feature type="modified residue" description="4-aspartylphosphate" evidence="2">
    <location>
        <position position="57"/>
    </location>
</feature>
<dbReference type="Proteomes" id="UP000319255">
    <property type="component" value="Unassembled WGS sequence"/>
</dbReference>
<evidence type="ECO:0000313" key="5">
    <source>
        <dbReference type="Proteomes" id="UP000319255"/>
    </source>
</evidence>
<gene>
    <name evidence="4" type="ORF">FJM51_22605</name>
</gene>
<dbReference type="RefSeq" id="WP_140456366.1">
    <property type="nucleotide sequence ID" value="NZ_VFRP01000056.1"/>
</dbReference>
<dbReference type="InterPro" id="IPR050595">
    <property type="entry name" value="Bact_response_regulator"/>
</dbReference>
<dbReference type="InterPro" id="IPR011006">
    <property type="entry name" value="CheY-like_superfamily"/>
</dbReference>
<evidence type="ECO:0000313" key="4">
    <source>
        <dbReference type="EMBL" id="TPE45658.1"/>
    </source>
</evidence>
<evidence type="ECO:0000256" key="1">
    <source>
        <dbReference type="ARBA" id="ARBA00022553"/>
    </source>
</evidence>
<protein>
    <submittedName>
        <fullName evidence="4">Response regulator</fullName>
    </submittedName>
</protein>
<dbReference type="GO" id="GO:0000160">
    <property type="term" value="P:phosphorelay signal transduction system"/>
    <property type="evidence" value="ECO:0007669"/>
    <property type="project" value="InterPro"/>
</dbReference>
<dbReference type="OrthoDB" id="9784719at2"/>
<dbReference type="AlphaFoldDB" id="A0A501W8H8"/>
<dbReference type="SUPFAM" id="SSF52172">
    <property type="entry name" value="CheY-like"/>
    <property type="match status" value="1"/>
</dbReference>
<dbReference type="Pfam" id="PF00072">
    <property type="entry name" value="Response_reg"/>
    <property type="match status" value="1"/>
</dbReference>